<name>C9LYX7_SELS3</name>
<organism evidence="1 2">
    <name type="scientific">Selenomonas sputigena (strain ATCC 35185 / DSM 20758 / CCUG 44933 / VPI D19B-28)</name>
    <dbReference type="NCBI Taxonomy" id="546271"/>
    <lineage>
        <taxon>Bacteria</taxon>
        <taxon>Bacillati</taxon>
        <taxon>Bacillota</taxon>
        <taxon>Negativicutes</taxon>
        <taxon>Selenomonadales</taxon>
        <taxon>Selenomonadaceae</taxon>
        <taxon>Selenomonas</taxon>
    </lineage>
</organism>
<gene>
    <name evidence="1" type="ORF">SELSPUOL_02688</name>
</gene>
<dbReference type="EMBL" id="ACKP02000056">
    <property type="protein sequence ID" value="EEX75960.1"/>
    <property type="molecule type" value="Genomic_DNA"/>
</dbReference>
<accession>C9LYX7</accession>
<dbReference type="RefSeq" id="WP_006194061.1">
    <property type="nucleotide sequence ID" value="NC_015437.1"/>
</dbReference>
<comment type="caution">
    <text evidence="1">The sequence shown here is derived from an EMBL/GenBank/DDBJ whole genome shotgun (WGS) entry which is preliminary data.</text>
</comment>
<evidence type="ECO:0000313" key="1">
    <source>
        <dbReference type="EMBL" id="EEX75960.1"/>
    </source>
</evidence>
<proteinExistence type="predicted"/>
<dbReference type="AlphaFoldDB" id="C9LYX7"/>
<sequence length="120" mass="14056">MELELRRYLAYVNKISHGADAQAITIDELRTKQARLKELYVEGLIQREEFDMHYSELNAQIVALRPQATVNLAYLETVAADDLIKRYERLSKQLRKMFRSRLLDQVRLTGDSPKPIFQAF</sequence>
<protein>
    <submittedName>
        <fullName evidence="1">Uncharacterized protein</fullName>
    </submittedName>
</protein>
<reference evidence="1 2" key="1">
    <citation type="submission" date="2009-09" db="EMBL/GenBank/DDBJ databases">
        <authorList>
            <person name="Weinstock G."/>
            <person name="Sodergren E."/>
            <person name="Clifton S."/>
            <person name="Fulton L."/>
            <person name="Fulton B."/>
            <person name="Courtney L."/>
            <person name="Fronick C."/>
            <person name="Harrison M."/>
            <person name="Strong C."/>
            <person name="Farmer C."/>
            <person name="Delahaunty K."/>
            <person name="Markovic C."/>
            <person name="Hall O."/>
            <person name="Minx P."/>
            <person name="Tomlinson C."/>
            <person name="Mitreva M."/>
            <person name="Nelson J."/>
            <person name="Hou S."/>
            <person name="Wollam A."/>
            <person name="Pepin K.H."/>
            <person name="Johnson M."/>
            <person name="Bhonagiri V."/>
            <person name="Nash W.E."/>
            <person name="Warren W."/>
            <person name="Chinwalla A."/>
            <person name="Mardis E.R."/>
            <person name="Wilson R.K."/>
        </authorList>
    </citation>
    <scope>NUCLEOTIDE SEQUENCE [LARGE SCALE GENOMIC DNA]</scope>
    <source>
        <strain evidence="2">ATCC 35185 / DSM 20758 / VPI D19B-28</strain>
    </source>
</reference>
<evidence type="ECO:0000313" key="2">
    <source>
        <dbReference type="Proteomes" id="UP000003505"/>
    </source>
</evidence>
<dbReference type="Proteomes" id="UP000003505">
    <property type="component" value="Unassembled WGS sequence"/>
</dbReference>